<dbReference type="Pfam" id="PF16065">
    <property type="entry name" value="DUF4807"/>
    <property type="match status" value="1"/>
</dbReference>
<dbReference type="EMBL" id="KK112951">
    <property type="protein sequence ID" value="KFM58935.1"/>
    <property type="molecule type" value="Genomic_DNA"/>
</dbReference>
<keyword evidence="2" id="KW-1185">Reference proteome</keyword>
<feature type="non-terminal residue" evidence="1">
    <location>
        <position position="262"/>
    </location>
</feature>
<evidence type="ECO:0000313" key="2">
    <source>
        <dbReference type="Proteomes" id="UP000054359"/>
    </source>
</evidence>
<reference evidence="1 2" key="1">
    <citation type="submission" date="2013-11" db="EMBL/GenBank/DDBJ databases">
        <title>Genome sequencing of Stegodyphus mimosarum.</title>
        <authorList>
            <person name="Bechsgaard J."/>
        </authorList>
    </citation>
    <scope>NUCLEOTIDE SEQUENCE [LARGE SCALE GENOMIC DNA]</scope>
</reference>
<dbReference type="AlphaFoldDB" id="A0A087T1E6"/>
<dbReference type="Proteomes" id="UP000054359">
    <property type="component" value="Unassembled WGS sequence"/>
</dbReference>
<protein>
    <submittedName>
        <fullName evidence="1">Uncharacterized protein</fullName>
    </submittedName>
</protein>
<dbReference type="PANTHER" id="PTHR36693">
    <property type="entry name" value="GH02722P"/>
    <property type="match status" value="1"/>
</dbReference>
<name>A0A087T1E6_STEMI</name>
<accession>A0A087T1E6</accession>
<evidence type="ECO:0000313" key="1">
    <source>
        <dbReference type="EMBL" id="KFM58935.1"/>
    </source>
</evidence>
<dbReference type="InterPro" id="IPR032072">
    <property type="entry name" value="DUF4807"/>
</dbReference>
<dbReference type="PANTHER" id="PTHR36693:SF1">
    <property type="entry name" value="GH02722P"/>
    <property type="match status" value="1"/>
</dbReference>
<proteinExistence type="predicted"/>
<organism evidence="1 2">
    <name type="scientific">Stegodyphus mimosarum</name>
    <name type="common">African social velvet spider</name>
    <dbReference type="NCBI Taxonomy" id="407821"/>
    <lineage>
        <taxon>Eukaryota</taxon>
        <taxon>Metazoa</taxon>
        <taxon>Ecdysozoa</taxon>
        <taxon>Arthropoda</taxon>
        <taxon>Chelicerata</taxon>
        <taxon>Arachnida</taxon>
        <taxon>Araneae</taxon>
        <taxon>Araneomorphae</taxon>
        <taxon>Entelegynae</taxon>
        <taxon>Eresoidea</taxon>
        <taxon>Eresidae</taxon>
        <taxon>Stegodyphus</taxon>
    </lineage>
</organism>
<sequence>MVDHNAYFIISKIIPVYSFSQINEEYIMSVDFVYPEWLLLEYFHRDTSIPSDSYSVRPEIDVCDSLYSVERASNVATALGDNICRCIQTAIYANYSRKVKIKIDELAFSFIMFELRRSKTFRMRILSKLFIQFSKRQRETISNQKFRCQLCNKIMWLVCVIVFITAAKKNIIDYKWNKNIEILVNEKCELENAMAWLSTLGGAFSALGDSYLHCAEKAGAISMQQLYIALRLGDPLTICRCKIYLTMSLLQRGYYRKTKKML</sequence>
<dbReference type="STRING" id="407821.A0A087T1E6"/>
<gene>
    <name evidence="1" type="ORF">X975_22171</name>
</gene>
<dbReference type="OrthoDB" id="121932at2759"/>